<comment type="caution">
    <text evidence="2">The sequence shown here is derived from an EMBL/GenBank/DDBJ whole genome shotgun (WGS) entry which is preliminary data.</text>
</comment>
<name>A0AAV4QDC4_9ARAC</name>
<feature type="region of interest" description="Disordered" evidence="1">
    <location>
        <begin position="1"/>
        <end position="40"/>
    </location>
</feature>
<evidence type="ECO:0000313" key="2">
    <source>
        <dbReference type="EMBL" id="GIY06946.1"/>
    </source>
</evidence>
<evidence type="ECO:0000256" key="1">
    <source>
        <dbReference type="SAM" id="MobiDB-lite"/>
    </source>
</evidence>
<keyword evidence="3" id="KW-1185">Reference proteome</keyword>
<dbReference type="AlphaFoldDB" id="A0AAV4QDC4"/>
<sequence length="96" mass="10933">MVNKPTQTSPKKNDIFRTAGDSQKRTNRETGTTAESKESQRAGVLLPHAIFIDTWSMTVEIFETSLKKNTFCNAAKITRQTKQQPQHQLLHFRSIS</sequence>
<evidence type="ECO:0000313" key="3">
    <source>
        <dbReference type="Proteomes" id="UP001054837"/>
    </source>
</evidence>
<gene>
    <name evidence="2" type="ORF">CDAR_123301</name>
</gene>
<feature type="compositionally biased region" description="Polar residues" evidence="1">
    <location>
        <begin position="1"/>
        <end position="10"/>
    </location>
</feature>
<proteinExistence type="predicted"/>
<dbReference type="Proteomes" id="UP001054837">
    <property type="component" value="Unassembled WGS sequence"/>
</dbReference>
<accession>A0AAV4QDC4</accession>
<protein>
    <submittedName>
        <fullName evidence="2">Uncharacterized protein</fullName>
    </submittedName>
</protein>
<dbReference type="EMBL" id="BPLQ01004275">
    <property type="protein sequence ID" value="GIY06946.1"/>
    <property type="molecule type" value="Genomic_DNA"/>
</dbReference>
<reference evidence="2 3" key="1">
    <citation type="submission" date="2021-06" db="EMBL/GenBank/DDBJ databases">
        <title>Caerostris darwini draft genome.</title>
        <authorList>
            <person name="Kono N."/>
            <person name="Arakawa K."/>
        </authorList>
    </citation>
    <scope>NUCLEOTIDE SEQUENCE [LARGE SCALE GENOMIC DNA]</scope>
</reference>
<organism evidence="2 3">
    <name type="scientific">Caerostris darwini</name>
    <dbReference type="NCBI Taxonomy" id="1538125"/>
    <lineage>
        <taxon>Eukaryota</taxon>
        <taxon>Metazoa</taxon>
        <taxon>Ecdysozoa</taxon>
        <taxon>Arthropoda</taxon>
        <taxon>Chelicerata</taxon>
        <taxon>Arachnida</taxon>
        <taxon>Araneae</taxon>
        <taxon>Araneomorphae</taxon>
        <taxon>Entelegynae</taxon>
        <taxon>Araneoidea</taxon>
        <taxon>Araneidae</taxon>
        <taxon>Caerostris</taxon>
    </lineage>
</organism>